<dbReference type="NCBIfam" id="TIGR01473">
    <property type="entry name" value="cyoE_ctaB"/>
    <property type="match status" value="1"/>
</dbReference>
<dbReference type="EMBL" id="KI926323">
    <property type="protein sequence ID" value="ETW38065.1"/>
    <property type="molecule type" value="Genomic_DNA"/>
</dbReference>
<evidence type="ECO:0000256" key="10">
    <source>
        <dbReference type="SAM" id="Phobius"/>
    </source>
</evidence>
<keyword evidence="5 10" id="KW-0812">Transmembrane</keyword>
<dbReference type="GO" id="GO:0008495">
    <property type="term" value="F:protoheme IX farnesyltransferase activity"/>
    <property type="evidence" value="ECO:0007669"/>
    <property type="project" value="InterPro"/>
</dbReference>
<evidence type="ECO:0000256" key="7">
    <source>
        <dbReference type="ARBA" id="ARBA00023133"/>
    </source>
</evidence>
<name>A0A024WCF0_PLAFA</name>
<evidence type="ECO:0000313" key="11">
    <source>
        <dbReference type="EMBL" id="ETW38065.1"/>
    </source>
</evidence>
<dbReference type="InterPro" id="IPR000537">
    <property type="entry name" value="UbiA_prenyltransferase"/>
</dbReference>
<dbReference type="OrthoDB" id="5211at2759"/>
<evidence type="ECO:0000256" key="5">
    <source>
        <dbReference type="ARBA" id="ARBA00022692"/>
    </source>
</evidence>
<keyword evidence="7" id="KW-0350">Heme biosynthesis</keyword>
<dbReference type="GO" id="GO:0016020">
    <property type="term" value="C:membrane"/>
    <property type="evidence" value="ECO:0007669"/>
    <property type="project" value="UniProtKB-SubCell"/>
</dbReference>
<dbReference type="PROSITE" id="PS00943">
    <property type="entry name" value="UBIA"/>
    <property type="match status" value="1"/>
</dbReference>
<gene>
    <name evidence="11" type="ORF">PFTANZ_01165</name>
</gene>
<comment type="subcellular location">
    <subcellularLocation>
        <location evidence="1">Membrane</location>
        <topology evidence="1">Multi-pass membrane protein</topology>
    </subcellularLocation>
</comment>
<keyword evidence="6 10" id="KW-1133">Transmembrane helix</keyword>
<reference evidence="11 12" key="2">
    <citation type="submission" date="2013-02" db="EMBL/GenBank/DDBJ databases">
        <title>The Genome Sequence of Plasmodium falciparum Tanzania (2000708).</title>
        <authorList>
            <consortium name="The Broad Institute Genome Sequencing Platform"/>
            <consortium name="The Broad Institute Genome Sequencing Center for Infectious Disease"/>
            <person name="Neafsey D."/>
            <person name="Cheeseman I."/>
            <person name="Volkman S."/>
            <person name="Adams J."/>
            <person name="Walker B."/>
            <person name="Young S.K."/>
            <person name="Zeng Q."/>
            <person name="Gargeya S."/>
            <person name="Fitzgerald M."/>
            <person name="Haas B."/>
            <person name="Abouelleil A."/>
            <person name="Alvarado L."/>
            <person name="Arachchi H.M."/>
            <person name="Berlin A.M."/>
            <person name="Chapman S.B."/>
            <person name="Dewar J."/>
            <person name="Goldberg J."/>
            <person name="Griggs A."/>
            <person name="Gujja S."/>
            <person name="Hansen M."/>
            <person name="Howarth C."/>
            <person name="Imamovic A."/>
            <person name="Larimer J."/>
            <person name="McCowan C."/>
            <person name="Murphy C."/>
            <person name="Neiman D."/>
            <person name="Pearson M."/>
            <person name="Priest M."/>
            <person name="Roberts A."/>
            <person name="Saif S."/>
            <person name="Shea T."/>
            <person name="Sisk P."/>
            <person name="Sykes S."/>
            <person name="Wortman J."/>
            <person name="Nusbaum C."/>
            <person name="Birren B."/>
        </authorList>
    </citation>
    <scope>NUCLEOTIDE SEQUENCE [LARGE SCALE GENOMIC DNA]</scope>
    <source>
        <strain evidence="12">Tanzania (2000708)</strain>
    </source>
</reference>
<evidence type="ECO:0000256" key="6">
    <source>
        <dbReference type="ARBA" id="ARBA00022989"/>
    </source>
</evidence>
<accession>A0A024WCF0</accession>
<dbReference type="GO" id="GO:0006784">
    <property type="term" value="P:heme A biosynthetic process"/>
    <property type="evidence" value="ECO:0007669"/>
    <property type="project" value="TreeGrafter"/>
</dbReference>
<evidence type="ECO:0000313" key="12">
    <source>
        <dbReference type="Proteomes" id="UP000030708"/>
    </source>
</evidence>
<keyword evidence="4 11" id="KW-0808">Transferase</keyword>
<dbReference type="Gene3D" id="1.10.357.140">
    <property type="entry name" value="UbiA prenyltransferase"/>
    <property type="match status" value="1"/>
</dbReference>
<evidence type="ECO:0000256" key="1">
    <source>
        <dbReference type="ARBA" id="ARBA00004141"/>
    </source>
</evidence>
<dbReference type="AlphaFoldDB" id="A0A024WCF0"/>
<dbReference type="eggNOG" id="KOG1380">
    <property type="taxonomic scope" value="Eukaryota"/>
</dbReference>
<dbReference type="InterPro" id="IPR030470">
    <property type="entry name" value="UbiA_prenylTrfase_CS"/>
</dbReference>
<proteinExistence type="inferred from homology"/>
<comment type="similarity">
    <text evidence="2">Belongs to the UbiA prenyltransferase family.</text>
</comment>
<dbReference type="GO" id="GO:0005739">
    <property type="term" value="C:mitochondrion"/>
    <property type="evidence" value="ECO:0007669"/>
    <property type="project" value="TreeGrafter"/>
</dbReference>
<dbReference type="PANTHER" id="PTHR43448">
    <property type="entry name" value="PROTOHEME IX FARNESYLTRANSFERASE, MITOCHONDRIAL"/>
    <property type="match status" value="1"/>
</dbReference>
<sequence length="598" mass="69915">MNKNYSLGQKCVFNKKVESYLHFDNYIINKNLNKYFVFYLPSSVIWSSSKRSVYIGKKVNVVLFNKNVGIVKNVGINEEYGRLTYLWKRYYCSRNIVKKGKNNSFDMDKNMDEIHVKEKIGDPTNIYLIKGDMRKYLKNGFIYRNNDEVNENLRSQRCDDLKNNMNERNDGHIINHSNNSLFNNYSIDYNTNLCVNNICSNVNNVETLLLCGCGVGKKKKRYTFNNDFIENDGMLKKDMIIDDIISKEKYKNKIRFFCKVILLYLNNYLELSKHKLTLWVTLSSTFGYFMLGGSSIVHISSLLVGVYLCSSSANAFNQIIERNIDKLMKRTQKRPLANNNPNMSVKHAEIFAILSGLNGSFILYFFNNPLTSFLGVFNIFLYTCIYTPLKRKTPYNTHVGSIVGSIPTLMGCTAIEQNLFFPEPWILFVTQFLWQFPHFYSLAYLYKEDYIKGKYKMFPLQDTNGLYTAKLCKPYLITLSSLPFILFFCGYTSYMYILTSILPNLFIFYKFQKIIQKPSRANIRSFFKHSLWHIMLLLALTTYHTQIPDKNKNNDTMPVNINSNEEHNKGIHVHKDSNTEYSITKFKKKLIKYCIVFS</sequence>
<evidence type="ECO:0000256" key="9">
    <source>
        <dbReference type="ARBA" id="ARBA00030253"/>
    </source>
</evidence>
<dbReference type="Proteomes" id="UP000030708">
    <property type="component" value="Unassembled WGS sequence"/>
</dbReference>
<reference evidence="11 12" key="1">
    <citation type="submission" date="2013-02" db="EMBL/GenBank/DDBJ databases">
        <title>The Genome Annotation of Plasmodium falciparum Tanzania (2000708).</title>
        <authorList>
            <consortium name="The Broad Institute Genome Sequencing Platform"/>
            <consortium name="The Broad Institute Genome Sequencing Center for Infectious Disease"/>
            <person name="Neafsey D."/>
            <person name="Hoffman S."/>
            <person name="Volkman S."/>
            <person name="Rosenthal P."/>
            <person name="Walker B."/>
            <person name="Young S.K."/>
            <person name="Zeng Q."/>
            <person name="Gargeya S."/>
            <person name="Fitzgerald M."/>
            <person name="Haas B."/>
            <person name="Abouelleil A."/>
            <person name="Allen A.W."/>
            <person name="Alvarado L."/>
            <person name="Arachchi H.M."/>
            <person name="Berlin A.M."/>
            <person name="Chapman S.B."/>
            <person name="Gainer-Dewar J."/>
            <person name="Goldberg J."/>
            <person name="Griggs A."/>
            <person name="Gujja S."/>
            <person name="Hansen M."/>
            <person name="Howarth C."/>
            <person name="Imamovic A."/>
            <person name="Ireland A."/>
            <person name="Larimer J."/>
            <person name="McCowan C."/>
            <person name="Murphy C."/>
            <person name="Pearson M."/>
            <person name="Poon T.W."/>
            <person name="Priest M."/>
            <person name="Roberts A."/>
            <person name="Saif S."/>
            <person name="Shea T."/>
            <person name="Sisk P."/>
            <person name="Sykes S."/>
            <person name="Wortman J."/>
            <person name="Nusbaum C."/>
            <person name="Birren B."/>
        </authorList>
    </citation>
    <scope>NUCLEOTIDE SEQUENCE [LARGE SCALE GENOMIC DNA]</scope>
    <source>
        <strain evidence="12">Tanzania (2000708)</strain>
    </source>
</reference>
<feature type="transmembrane region" description="Helical" evidence="10">
    <location>
        <begin position="484"/>
        <end position="509"/>
    </location>
</feature>
<feature type="transmembrane region" description="Helical" evidence="10">
    <location>
        <begin position="425"/>
        <end position="446"/>
    </location>
</feature>
<dbReference type="CDD" id="cd13957">
    <property type="entry name" value="PT_UbiA_Cox10"/>
    <property type="match status" value="1"/>
</dbReference>
<protein>
    <recommendedName>
        <fullName evidence="3">Protoheme IX farnesyltransferase, mitochondrial</fullName>
    </recommendedName>
    <alternativeName>
        <fullName evidence="9">Heme O synthase</fullName>
    </alternativeName>
</protein>
<evidence type="ECO:0000256" key="4">
    <source>
        <dbReference type="ARBA" id="ARBA00022679"/>
    </source>
</evidence>
<dbReference type="InterPro" id="IPR044878">
    <property type="entry name" value="UbiA_sf"/>
</dbReference>
<organism evidence="11 12">
    <name type="scientific">Plasmodium falciparum Tanzania</name>
    <name type="common">2000708</name>
    <dbReference type="NCBI Taxonomy" id="1036725"/>
    <lineage>
        <taxon>Eukaryota</taxon>
        <taxon>Sar</taxon>
        <taxon>Alveolata</taxon>
        <taxon>Apicomplexa</taxon>
        <taxon>Aconoidasida</taxon>
        <taxon>Haemosporida</taxon>
        <taxon>Plasmodiidae</taxon>
        <taxon>Plasmodium</taxon>
        <taxon>Plasmodium (Laverania)</taxon>
    </lineage>
</organism>
<evidence type="ECO:0000256" key="8">
    <source>
        <dbReference type="ARBA" id="ARBA00023136"/>
    </source>
</evidence>
<keyword evidence="8 10" id="KW-0472">Membrane</keyword>
<dbReference type="PANTHER" id="PTHR43448:SF2">
    <property type="entry name" value="PROTOHEME IX FARNESYLTRANSFERASE, MITOCHONDRIAL"/>
    <property type="match status" value="1"/>
</dbReference>
<evidence type="ECO:0000256" key="2">
    <source>
        <dbReference type="ARBA" id="ARBA00005985"/>
    </source>
</evidence>
<dbReference type="InterPro" id="IPR006369">
    <property type="entry name" value="Protohaem_IX_farnesylTrfase"/>
</dbReference>
<evidence type="ECO:0000256" key="3">
    <source>
        <dbReference type="ARBA" id="ARBA00016335"/>
    </source>
</evidence>
<dbReference type="HAMAP" id="MF_00154">
    <property type="entry name" value="CyoE_CtaB"/>
    <property type="match status" value="1"/>
</dbReference>
<dbReference type="Pfam" id="PF01040">
    <property type="entry name" value="UbiA"/>
    <property type="match status" value="1"/>
</dbReference>